<dbReference type="EMBL" id="CP144697">
    <property type="protein sequence ID" value="WVZ15176.1"/>
    <property type="molecule type" value="Genomic_DNA"/>
</dbReference>
<name>A0AAQ3NRS0_VIGMU</name>
<keyword evidence="1" id="KW-0812">Transmembrane</keyword>
<accession>A0AAQ3NRS0</accession>
<dbReference type="Proteomes" id="UP001374535">
    <property type="component" value="Chromosome 4"/>
</dbReference>
<keyword evidence="1" id="KW-1133">Transmembrane helix</keyword>
<dbReference type="AlphaFoldDB" id="A0AAQ3NRS0"/>
<evidence type="ECO:0000256" key="1">
    <source>
        <dbReference type="SAM" id="Phobius"/>
    </source>
</evidence>
<keyword evidence="1" id="KW-0472">Membrane</keyword>
<sequence length="116" mass="13397">MFCFFSGTFVFSLFSRRKKIIRVLPLPLFFIFYFVIFSWLPHPPTPIISLILPILCLFILVKTQPSFLSIRLSPTSIINNGGTTCLSLLKPRIKTNSFLVPFLALLLMMIFIKPRK</sequence>
<feature type="transmembrane region" description="Helical" evidence="1">
    <location>
        <begin position="46"/>
        <end position="63"/>
    </location>
</feature>
<evidence type="ECO:0000313" key="3">
    <source>
        <dbReference type="Proteomes" id="UP001374535"/>
    </source>
</evidence>
<reference evidence="2 3" key="1">
    <citation type="journal article" date="2023" name="Life. Sci Alliance">
        <title>Evolutionary insights into 3D genome organization and epigenetic landscape of Vigna mungo.</title>
        <authorList>
            <person name="Junaid A."/>
            <person name="Singh B."/>
            <person name="Bhatia S."/>
        </authorList>
    </citation>
    <scope>NUCLEOTIDE SEQUENCE [LARGE SCALE GENOMIC DNA]</scope>
    <source>
        <strain evidence="2">Urdbean</strain>
    </source>
</reference>
<feature type="non-terminal residue" evidence="2">
    <location>
        <position position="116"/>
    </location>
</feature>
<proteinExistence type="predicted"/>
<protein>
    <submittedName>
        <fullName evidence="2">Uncharacterized protein</fullName>
    </submittedName>
</protein>
<feature type="transmembrane region" description="Helical" evidence="1">
    <location>
        <begin position="96"/>
        <end position="112"/>
    </location>
</feature>
<organism evidence="2 3">
    <name type="scientific">Vigna mungo</name>
    <name type="common">Black gram</name>
    <name type="synonym">Phaseolus mungo</name>
    <dbReference type="NCBI Taxonomy" id="3915"/>
    <lineage>
        <taxon>Eukaryota</taxon>
        <taxon>Viridiplantae</taxon>
        <taxon>Streptophyta</taxon>
        <taxon>Embryophyta</taxon>
        <taxon>Tracheophyta</taxon>
        <taxon>Spermatophyta</taxon>
        <taxon>Magnoliopsida</taxon>
        <taxon>eudicotyledons</taxon>
        <taxon>Gunneridae</taxon>
        <taxon>Pentapetalae</taxon>
        <taxon>rosids</taxon>
        <taxon>fabids</taxon>
        <taxon>Fabales</taxon>
        <taxon>Fabaceae</taxon>
        <taxon>Papilionoideae</taxon>
        <taxon>50 kb inversion clade</taxon>
        <taxon>NPAAA clade</taxon>
        <taxon>indigoferoid/millettioid clade</taxon>
        <taxon>Phaseoleae</taxon>
        <taxon>Vigna</taxon>
    </lineage>
</organism>
<feature type="transmembrane region" description="Helical" evidence="1">
    <location>
        <begin position="20"/>
        <end position="40"/>
    </location>
</feature>
<gene>
    <name evidence="2" type="ORF">V8G54_012742</name>
</gene>
<keyword evidence="3" id="KW-1185">Reference proteome</keyword>
<evidence type="ECO:0000313" key="2">
    <source>
        <dbReference type="EMBL" id="WVZ15176.1"/>
    </source>
</evidence>